<dbReference type="EMBL" id="AZHD01000007">
    <property type="protein sequence ID" value="OAA61602.1"/>
    <property type="molecule type" value="Genomic_DNA"/>
</dbReference>
<gene>
    <name evidence="2" type="ORF">SPI_04461</name>
</gene>
<evidence type="ECO:0000259" key="1">
    <source>
        <dbReference type="Pfam" id="PF07883"/>
    </source>
</evidence>
<protein>
    <submittedName>
        <fullName evidence="2">Cupin domain-containing protein</fullName>
    </submittedName>
</protein>
<dbReference type="CDD" id="cd02231">
    <property type="entry name" value="cupin_BLL6423-like"/>
    <property type="match status" value="1"/>
</dbReference>
<dbReference type="InterPro" id="IPR011051">
    <property type="entry name" value="RmlC_Cupin_sf"/>
</dbReference>
<dbReference type="Gene3D" id="2.60.120.10">
    <property type="entry name" value="Jelly Rolls"/>
    <property type="match status" value="1"/>
</dbReference>
<feature type="domain" description="Cupin type-2" evidence="1">
    <location>
        <begin position="69"/>
        <end position="136"/>
    </location>
</feature>
<dbReference type="OrthoDB" id="5840532at2759"/>
<dbReference type="InterPro" id="IPR013096">
    <property type="entry name" value="Cupin_2"/>
</dbReference>
<reference evidence="2 3" key="1">
    <citation type="journal article" date="2016" name="Genome Biol. Evol.">
        <title>Divergent and convergent evolution of fungal pathogenicity.</title>
        <authorList>
            <person name="Shang Y."/>
            <person name="Xiao G."/>
            <person name="Zheng P."/>
            <person name="Cen K."/>
            <person name="Zhan S."/>
            <person name="Wang C."/>
        </authorList>
    </citation>
    <scope>NUCLEOTIDE SEQUENCE [LARGE SCALE GENOMIC DNA]</scope>
    <source>
        <strain evidence="2 3">RCEF 264</strain>
    </source>
</reference>
<name>A0A167UIA3_9HYPO</name>
<dbReference type="STRING" id="1081102.A0A167UIA3"/>
<dbReference type="SUPFAM" id="SSF51182">
    <property type="entry name" value="RmlC-like cupins"/>
    <property type="match status" value="1"/>
</dbReference>
<organism evidence="2 3">
    <name type="scientific">Niveomyces insectorum RCEF 264</name>
    <dbReference type="NCBI Taxonomy" id="1081102"/>
    <lineage>
        <taxon>Eukaryota</taxon>
        <taxon>Fungi</taxon>
        <taxon>Dikarya</taxon>
        <taxon>Ascomycota</taxon>
        <taxon>Pezizomycotina</taxon>
        <taxon>Sordariomycetes</taxon>
        <taxon>Hypocreomycetidae</taxon>
        <taxon>Hypocreales</taxon>
        <taxon>Cordycipitaceae</taxon>
        <taxon>Niveomyces</taxon>
    </lineage>
</organism>
<comment type="caution">
    <text evidence="2">The sequence shown here is derived from an EMBL/GenBank/DDBJ whole genome shotgun (WGS) entry which is preliminary data.</text>
</comment>
<evidence type="ECO:0000313" key="3">
    <source>
        <dbReference type="Proteomes" id="UP000076874"/>
    </source>
</evidence>
<dbReference type="InterPro" id="IPR047142">
    <property type="entry name" value="OryJ/VirC-like"/>
</dbReference>
<sequence>MGVVVVAVNEQGEGYFEPDPAPDANAMPGGAGLRFLFETPTIPIAAVRHSGRDEFPGLASDTGVRFVESEMPPGQRSPMHSTPSVDLGAVTQGTVKLILDSGATKTLQAGDTYILKAANHAWENVGSGPVKIVTVFLAAKR</sequence>
<dbReference type="PANTHER" id="PTHR36156">
    <property type="entry name" value="SLR2101 PROTEIN"/>
    <property type="match status" value="1"/>
</dbReference>
<dbReference type="InterPro" id="IPR014710">
    <property type="entry name" value="RmlC-like_jellyroll"/>
</dbReference>
<dbReference type="PANTHER" id="PTHR36156:SF2">
    <property type="entry name" value="CUPIN TYPE-2 DOMAIN-CONTAINING PROTEIN"/>
    <property type="match status" value="1"/>
</dbReference>
<dbReference type="Proteomes" id="UP000076874">
    <property type="component" value="Unassembled WGS sequence"/>
</dbReference>
<evidence type="ECO:0000313" key="2">
    <source>
        <dbReference type="EMBL" id="OAA61602.1"/>
    </source>
</evidence>
<dbReference type="AlphaFoldDB" id="A0A167UIA3"/>
<keyword evidence="3" id="KW-1185">Reference proteome</keyword>
<proteinExistence type="predicted"/>
<accession>A0A167UIA3</accession>
<dbReference type="Pfam" id="PF07883">
    <property type="entry name" value="Cupin_2"/>
    <property type="match status" value="1"/>
</dbReference>